<proteinExistence type="predicted"/>
<keyword evidence="1" id="KW-0812">Transmembrane</keyword>
<keyword evidence="1" id="KW-0472">Membrane</keyword>
<sequence>MLRCETEAMSPVLDPNPQNGQKKLLLVFGAMLLITVIIGVIASIASP</sequence>
<dbReference type="InterPro" id="IPR049750">
    <property type="entry name" value="SGM_5486-like-assoc"/>
</dbReference>
<dbReference type="EMBL" id="BLWC01000001">
    <property type="protein sequence ID" value="GFM96323.1"/>
    <property type="molecule type" value="Genomic_DNA"/>
</dbReference>
<reference evidence="2 3" key="1">
    <citation type="submission" date="2020-05" db="EMBL/GenBank/DDBJ databases">
        <title>Whole genome shotgun sequence of Streptomyces fulvorobeus NBRC 15897.</title>
        <authorList>
            <person name="Komaki H."/>
            <person name="Tamura T."/>
        </authorList>
    </citation>
    <scope>NUCLEOTIDE SEQUENCE [LARGE SCALE GENOMIC DNA]</scope>
    <source>
        <strain evidence="2 3">NBRC 15897</strain>
    </source>
</reference>
<protein>
    <submittedName>
        <fullName evidence="2">Uncharacterized protein</fullName>
    </submittedName>
</protein>
<evidence type="ECO:0000256" key="1">
    <source>
        <dbReference type="SAM" id="Phobius"/>
    </source>
</evidence>
<keyword evidence="1" id="KW-1133">Transmembrane helix</keyword>
<accession>A0A7J0C316</accession>
<evidence type="ECO:0000313" key="2">
    <source>
        <dbReference type="EMBL" id="GFM96323.1"/>
    </source>
</evidence>
<organism evidence="2 3">
    <name type="scientific">Streptomyces fulvorobeus</name>
    <dbReference type="NCBI Taxonomy" id="284028"/>
    <lineage>
        <taxon>Bacteria</taxon>
        <taxon>Bacillati</taxon>
        <taxon>Actinomycetota</taxon>
        <taxon>Actinomycetes</taxon>
        <taxon>Kitasatosporales</taxon>
        <taxon>Streptomycetaceae</taxon>
        <taxon>Streptomyces</taxon>
    </lineage>
</organism>
<feature type="transmembrane region" description="Helical" evidence="1">
    <location>
        <begin position="24"/>
        <end position="45"/>
    </location>
</feature>
<keyword evidence="3" id="KW-1185">Reference proteome</keyword>
<name>A0A7J0C316_9ACTN</name>
<dbReference type="AlphaFoldDB" id="A0A7J0C316"/>
<dbReference type="Proteomes" id="UP000498980">
    <property type="component" value="Unassembled WGS sequence"/>
</dbReference>
<comment type="caution">
    <text evidence="2">The sequence shown here is derived from an EMBL/GenBank/DDBJ whole genome shotgun (WGS) entry which is preliminary data.</text>
</comment>
<dbReference type="NCBIfam" id="NF040912">
    <property type="entry name" value="SGM_5486_fam"/>
    <property type="match status" value="1"/>
</dbReference>
<gene>
    <name evidence="2" type="ORF">Sfulv_11340</name>
</gene>
<evidence type="ECO:0000313" key="3">
    <source>
        <dbReference type="Proteomes" id="UP000498980"/>
    </source>
</evidence>